<gene>
    <name evidence="2" type="ORF">CAUJ_LOCUS2000</name>
</gene>
<evidence type="ECO:0000313" key="3">
    <source>
        <dbReference type="Proteomes" id="UP000835052"/>
    </source>
</evidence>
<dbReference type="InterPro" id="IPR036085">
    <property type="entry name" value="PAZ_dom_sf"/>
</dbReference>
<feature type="domain" description="Piwi" evidence="1">
    <location>
        <begin position="520"/>
        <end position="808"/>
    </location>
</feature>
<dbReference type="InterPro" id="IPR012337">
    <property type="entry name" value="RNaseH-like_sf"/>
</dbReference>
<keyword evidence="3" id="KW-1185">Reference proteome</keyword>
<evidence type="ECO:0000313" key="2">
    <source>
        <dbReference type="EMBL" id="CAD6186081.1"/>
    </source>
</evidence>
<reference evidence="2" key="1">
    <citation type="submission" date="2020-10" db="EMBL/GenBank/DDBJ databases">
        <authorList>
            <person name="Kikuchi T."/>
        </authorList>
    </citation>
    <scope>NUCLEOTIDE SEQUENCE</scope>
    <source>
        <strain evidence="2">NKZ352</strain>
    </source>
</reference>
<dbReference type="PANTHER" id="PTHR22891">
    <property type="entry name" value="EUKARYOTIC TRANSLATION INITIATION FACTOR 2C"/>
    <property type="match status" value="1"/>
</dbReference>
<comment type="caution">
    <text evidence="2">The sequence shown here is derived from an EMBL/GenBank/DDBJ whole genome shotgun (WGS) entry which is preliminary data.</text>
</comment>
<accession>A0A8S1GT66</accession>
<dbReference type="SUPFAM" id="SSF101690">
    <property type="entry name" value="PAZ domain"/>
    <property type="match status" value="1"/>
</dbReference>
<dbReference type="Proteomes" id="UP000835052">
    <property type="component" value="Unassembled WGS sequence"/>
</dbReference>
<dbReference type="SMART" id="SM00950">
    <property type="entry name" value="Piwi"/>
    <property type="match status" value="1"/>
</dbReference>
<dbReference type="GO" id="GO:0003676">
    <property type="term" value="F:nucleic acid binding"/>
    <property type="evidence" value="ECO:0007669"/>
    <property type="project" value="InterPro"/>
</dbReference>
<proteinExistence type="predicted"/>
<sequence length="844" mass="96160">MDTQPNLVVNLFGIELKQKVIYRHLVHIKLFQPATATDFILTTVSFKGRGNRVSKIIDNHLIARRMMEDFAKKDSRCIAAKRAPAIAYDGGGLLFSTVPINVCVDLSTDEACAIPGLSNYLKDSLQFMEGSIVAFIKPDVDKPSFCNETEWKDSRFCSYLDIVTSQYAVETGKYVSHSRGLYLHTQMKENSKVDWAYTAHGVHKSCRIVGVEKAMPVLELDPRTIQHFQPCTLDHLVLKVFGRIPQNRNVNMHSFYQRMERFLRGLRCNPYYADIDKWATTTQMVTGIDHEAQKKKEYQQKFPNLRYPDLPAAICGTSHRKIFPLEYLKILPYSTLDKQIVSEFDLIPKAMPPEERWRIGASHFAEFKFHNPQRVSALKGERVDAPAVKYAARQVRVDDEKRDWKPFDAKFVEAGRIDYFVTVIILSQSRNPALDQKMTSNVMERFFRRCAERGLGIRENIIRCYDPQNRQNPADFLTIVFADVLDHIRGRSIEPFVFLVSDDVPNIHEFLKFEERISDIPTQHVLIKSIRSINDTLMKGKMSQTMENIILKTNVKAGGINYIADIPDQLASWNHEPPFVIGLDVSHPDKPVFRDRVPSTVGLSCNSGDSSYTFIGDFAFTTPRRESVDPVILRKFVTDNFRKFVRVRGFPKRVYIFRDGVSCGEESEAVIETNVISDAIVEAAEEEGARGYAPLVLSIVVKKRHNTRFYLNRNNQPKNPLADTAVGGIVAEYGKRQIFIQAFRPIQGTAKIPSFLVIRDDENIDDEYLTKMVCAICSLHQIVNAPTSIPTPVFVSHEFAKRGSDLLRAYKLKTNQLSEENDLTSLTAQLSYSACTRLSKIRVV</sequence>
<dbReference type="Gene3D" id="3.40.50.2300">
    <property type="match status" value="1"/>
</dbReference>
<dbReference type="AlphaFoldDB" id="A0A8S1GT66"/>
<organism evidence="2 3">
    <name type="scientific">Caenorhabditis auriculariae</name>
    <dbReference type="NCBI Taxonomy" id="2777116"/>
    <lineage>
        <taxon>Eukaryota</taxon>
        <taxon>Metazoa</taxon>
        <taxon>Ecdysozoa</taxon>
        <taxon>Nematoda</taxon>
        <taxon>Chromadorea</taxon>
        <taxon>Rhabditida</taxon>
        <taxon>Rhabditina</taxon>
        <taxon>Rhabditomorpha</taxon>
        <taxon>Rhabditoidea</taxon>
        <taxon>Rhabditidae</taxon>
        <taxon>Peloderinae</taxon>
        <taxon>Caenorhabditis</taxon>
    </lineage>
</organism>
<name>A0A8S1GT66_9PELO</name>
<dbReference type="SUPFAM" id="SSF53098">
    <property type="entry name" value="Ribonuclease H-like"/>
    <property type="match status" value="1"/>
</dbReference>
<dbReference type="InterPro" id="IPR036397">
    <property type="entry name" value="RNaseH_sf"/>
</dbReference>
<dbReference type="EMBL" id="CAJGYM010000004">
    <property type="protein sequence ID" value="CAD6186081.1"/>
    <property type="molecule type" value="Genomic_DNA"/>
</dbReference>
<evidence type="ECO:0000259" key="1">
    <source>
        <dbReference type="PROSITE" id="PS50822"/>
    </source>
</evidence>
<dbReference type="OrthoDB" id="10252740at2759"/>
<dbReference type="PROSITE" id="PS50822">
    <property type="entry name" value="PIWI"/>
    <property type="match status" value="1"/>
</dbReference>
<dbReference type="Pfam" id="PF02171">
    <property type="entry name" value="Piwi"/>
    <property type="match status" value="1"/>
</dbReference>
<protein>
    <recommendedName>
        <fullName evidence="1">Piwi domain-containing protein</fullName>
    </recommendedName>
</protein>
<dbReference type="Gene3D" id="3.30.420.10">
    <property type="entry name" value="Ribonuclease H-like superfamily/Ribonuclease H"/>
    <property type="match status" value="1"/>
</dbReference>
<dbReference type="InterPro" id="IPR003165">
    <property type="entry name" value="Piwi"/>
</dbReference>